<accession>A0A4R8TJ93</accession>
<proteinExistence type="predicted"/>
<name>A0A4R8TJ93_9PEZI</name>
<reference evidence="1 2" key="1">
    <citation type="submission" date="2018-11" db="EMBL/GenBank/DDBJ databases">
        <title>Genome sequence and assembly of Colletotrichum sidae.</title>
        <authorList>
            <person name="Gan P."/>
            <person name="Shirasu K."/>
        </authorList>
    </citation>
    <scope>NUCLEOTIDE SEQUENCE [LARGE SCALE GENOMIC DNA]</scope>
    <source>
        <strain evidence="1 2">CBS 518.97</strain>
    </source>
</reference>
<protein>
    <submittedName>
        <fullName evidence="1">Uncharacterized protein</fullName>
    </submittedName>
</protein>
<organism evidence="1 2">
    <name type="scientific">Colletotrichum sidae</name>
    <dbReference type="NCBI Taxonomy" id="1347389"/>
    <lineage>
        <taxon>Eukaryota</taxon>
        <taxon>Fungi</taxon>
        <taxon>Dikarya</taxon>
        <taxon>Ascomycota</taxon>
        <taxon>Pezizomycotina</taxon>
        <taxon>Sordariomycetes</taxon>
        <taxon>Hypocreomycetidae</taxon>
        <taxon>Glomerellales</taxon>
        <taxon>Glomerellaceae</taxon>
        <taxon>Colletotrichum</taxon>
        <taxon>Colletotrichum orbiculare species complex</taxon>
    </lineage>
</organism>
<dbReference type="Proteomes" id="UP000295604">
    <property type="component" value="Unassembled WGS sequence"/>
</dbReference>
<evidence type="ECO:0000313" key="2">
    <source>
        <dbReference type="Proteomes" id="UP000295604"/>
    </source>
</evidence>
<dbReference type="AlphaFoldDB" id="A0A4R8TJ93"/>
<dbReference type="EMBL" id="QAPF01000067">
    <property type="protein sequence ID" value="TEA18350.1"/>
    <property type="molecule type" value="Genomic_DNA"/>
</dbReference>
<keyword evidence="2" id="KW-1185">Reference proteome</keyword>
<sequence>MFVLDIGICTCIQQYLHEEILSSFCSNVQEALAIFVLSLDAASIMPGKKGLEDAEIILQNGGHHWTMPSTVGKNRMRIISKLCIN</sequence>
<gene>
    <name evidence="1" type="ORF">C8034_v011534</name>
</gene>
<evidence type="ECO:0000313" key="1">
    <source>
        <dbReference type="EMBL" id="TEA18350.1"/>
    </source>
</evidence>
<comment type="caution">
    <text evidence="1">The sequence shown here is derived from an EMBL/GenBank/DDBJ whole genome shotgun (WGS) entry which is preliminary data.</text>
</comment>